<dbReference type="InterPro" id="IPR001610">
    <property type="entry name" value="PAC"/>
</dbReference>
<dbReference type="PANTHER" id="PTHR33745:SF3">
    <property type="entry name" value="RSBT CO-ANTAGONIST PROTEIN RSBRC"/>
    <property type="match status" value="1"/>
</dbReference>
<evidence type="ECO:0000313" key="7">
    <source>
        <dbReference type="EMBL" id="QDA77054.1"/>
    </source>
</evidence>
<dbReference type="PROSITE" id="PS50112">
    <property type="entry name" value="PAS"/>
    <property type="match status" value="2"/>
</dbReference>
<dbReference type="SUPFAM" id="SSF55785">
    <property type="entry name" value="PYP-like sensor domain (PAS domain)"/>
    <property type="match status" value="2"/>
</dbReference>
<organism evidence="7">
    <name type="scientific">Jahnella sp. MSr9139</name>
    <dbReference type="NCBI Taxonomy" id="1434086"/>
    <lineage>
        <taxon>Bacteria</taxon>
        <taxon>Pseudomonadati</taxon>
        <taxon>Myxococcota</taxon>
        <taxon>Polyangia</taxon>
        <taxon>Polyangiales</taxon>
        <taxon>Polyangiaceae</taxon>
        <taxon>Jahnella</taxon>
    </lineage>
</organism>
<feature type="domain" description="STAS" evidence="6">
    <location>
        <begin position="313"/>
        <end position="424"/>
    </location>
</feature>
<keyword evidence="1" id="KW-0597">Phosphoprotein</keyword>
<dbReference type="InterPro" id="IPR002645">
    <property type="entry name" value="STAS_dom"/>
</dbReference>
<dbReference type="Pfam" id="PF08448">
    <property type="entry name" value="PAS_4"/>
    <property type="match status" value="1"/>
</dbReference>
<dbReference type="SMART" id="SM00091">
    <property type="entry name" value="PAS"/>
    <property type="match status" value="2"/>
</dbReference>
<dbReference type="EMBL" id="MK551162">
    <property type="protein sequence ID" value="QDA77054.1"/>
    <property type="molecule type" value="Genomic_DNA"/>
</dbReference>
<dbReference type="InterPro" id="IPR000014">
    <property type="entry name" value="PAS"/>
</dbReference>
<evidence type="ECO:0000256" key="2">
    <source>
        <dbReference type="SAM" id="Coils"/>
    </source>
</evidence>
<evidence type="ECO:0000259" key="4">
    <source>
        <dbReference type="PROSITE" id="PS50112"/>
    </source>
</evidence>
<dbReference type="PROSITE" id="PS50113">
    <property type="entry name" value="PAC"/>
    <property type="match status" value="1"/>
</dbReference>
<dbReference type="Gene3D" id="3.30.750.24">
    <property type="entry name" value="STAS domain"/>
    <property type="match status" value="1"/>
</dbReference>
<dbReference type="SUPFAM" id="SSF52091">
    <property type="entry name" value="SpoIIaa-like"/>
    <property type="match status" value="1"/>
</dbReference>
<feature type="region of interest" description="Disordered" evidence="3">
    <location>
        <begin position="432"/>
        <end position="456"/>
    </location>
</feature>
<dbReference type="InterPro" id="IPR013656">
    <property type="entry name" value="PAS_4"/>
</dbReference>
<evidence type="ECO:0000256" key="3">
    <source>
        <dbReference type="SAM" id="MobiDB-lite"/>
    </source>
</evidence>
<keyword evidence="2" id="KW-0175">Coiled coil</keyword>
<dbReference type="Pfam" id="PF01740">
    <property type="entry name" value="STAS"/>
    <property type="match status" value="1"/>
</dbReference>
<dbReference type="InterPro" id="IPR035965">
    <property type="entry name" value="PAS-like_dom_sf"/>
</dbReference>
<dbReference type="AlphaFoldDB" id="A0A4Y5SZI3"/>
<feature type="coiled-coil region" evidence="2">
    <location>
        <begin position="280"/>
        <end position="307"/>
    </location>
</feature>
<feature type="coiled-coil region" evidence="2">
    <location>
        <begin position="4"/>
        <end position="48"/>
    </location>
</feature>
<feature type="domain" description="PAS" evidence="4">
    <location>
        <begin position="178"/>
        <end position="218"/>
    </location>
</feature>
<reference evidence="7" key="1">
    <citation type="journal article" date="2019" name="Org. Lett.">
        <title>Two Biosynthetic Pathways in Jahnella thaxteri for Thaxteramides, Distinct Types of Lipopeptides.</title>
        <authorList>
            <person name="Oueis E."/>
            <person name="Klefisch T."/>
            <person name="Zaburannyi N."/>
            <person name="Garcia R."/>
            <person name="Plaza A."/>
            <person name="Muller R."/>
        </authorList>
    </citation>
    <scope>NUCLEOTIDE SEQUENCE</scope>
    <source>
        <strain evidence="7">MSr9139</strain>
    </source>
</reference>
<dbReference type="PROSITE" id="PS50801">
    <property type="entry name" value="STAS"/>
    <property type="match status" value="1"/>
</dbReference>
<dbReference type="InterPro" id="IPR051932">
    <property type="entry name" value="Bact_StressResp_Reg"/>
</dbReference>
<proteinExistence type="predicted"/>
<evidence type="ECO:0000256" key="1">
    <source>
        <dbReference type="ARBA" id="ARBA00022553"/>
    </source>
</evidence>
<dbReference type="CDD" id="cd07041">
    <property type="entry name" value="STAS_RsbR_RsbS_like"/>
    <property type="match status" value="1"/>
</dbReference>
<dbReference type="PANTHER" id="PTHR33745">
    <property type="entry name" value="RSBT ANTAGONIST PROTEIN RSBS-RELATED"/>
    <property type="match status" value="1"/>
</dbReference>
<protein>
    <submittedName>
        <fullName evidence="7">PAS/PAC sensor protein</fullName>
    </submittedName>
</protein>
<sequence>MTDVAGLQAEVEALRRRNAELEALLAEKQGLEEALRASEARYRAILEDQTELICRFRSDGTLTYVNEAYCRYFGKTRDELIGRSFAQLIPEEDQGIMAQTLARLGPEMPLTSSEHRVIRADGSVAWQRWTDRALFDEAGNVVEYQSVGADVTERRLAEDEVRRLNAELRRDAVERSGELRNFHALAESMPDGVALARLDGEIFYANQAYQQLSGLGPDLIGRTLLEVHPDAHPALTGTGEEGCYEEELALLLPDGGALPCEVSVLRVEGGEGVPPALAVLARDLSAKKRAESERAALQAQVIEAQQSVIRELSTPLLPLADHVVAMPLIGVIDSGRAAAALETLLSGVVTHQASTVVLDVTGVSVVDSQVADAILRAARAVRLLGAEVVLTGIQPHVAQTLVTLGIEVTDMVTLRALKDGIAYALRNERRRQAASAARRTPGRAEEGRARSGQTPP</sequence>
<name>A0A4Y5SZI3_9BACT</name>
<dbReference type="Gene3D" id="3.30.450.20">
    <property type="entry name" value="PAS domain"/>
    <property type="match status" value="2"/>
</dbReference>
<dbReference type="InterPro" id="IPR000700">
    <property type="entry name" value="PAS-assoc_C"/>
</dbReference>
<accession>A0A4Y5SZI3</accession>
<dbReference type="CDD" id="cd00130">
    <property type="entry name" value="PAS"/>
    <property type="match status" value="2"/>
</dbReference>
<dbReference type="SMART" id="SM00086">
    <property type="entry name" value="PAC"/>
    <property type="match status" value="2"/>
</dbReference>
<evidence type="ECO:0000259" key="5">
    <source>
        <dbReference type="PROSITE" id="PS50113"/>
    </source>
</evidence>
<dbReference type="NCBIfam" id="TIGR00229">
    <property type="entry name" value="sensory_box"/>
    <property type="match status" value="2"/>
</dbReference>
<dbReference type="Pfam" id="PF13188">
    <property type="entry name" value="PAS_8"/>
    <property type="match status" value="1"/>
</dbReference>
<feature type="domain" description="PAC" evidence="5">
    <location>
        <begin position="111"/>
        <end position="163"/>
    </location>
</feature>
<feature type="domain" description="PAS" evidence="4">
    <location>
        <begin position="38"/>
        <end position="101"/>
    </location>
</feature>
<evidence type="ECO:0000259" key="6">
    <source>
        <dbReference type="PROSITE" id="PS50801"/>
    </source>
</evidence>
<dbReference type="InterPro" id="IPR036513">
    <property type="entry name" value="STAS_dom_sf"/>
</dbReference>